<reference evidence="1 2" key="1">
    <citation type="journal article" date="2011" name="Proc. Natl. Acad. Sci. U.S.A.">
        <title>Evolutionary erosion of yeast sex chromosomes by mating-type switching accidents.</title>
        <authorList>
            <person name="Gordon J.L."/>
            <person name="Armisen D."/>
            <person name="Proux-Wera E."/>
            <person name="Oheigeartaigh S.S."/>
            <person name="Byrne K.P."/>
            <person name="Wolfe K.H."/>
        </authorList>
    </citation>
    <scope>NUCLEOTIDE SEQUENCE [LARGE SCALE GENOMIC DNA]</scope>
    <source>
        <strain evidence="2">ATCC 10597 / BCRC 20456 / CBS 421 / NBRC 0211 / NRRL Y-12639</strain>
    </source>
</reference>
<keyword evidence="2" id="KW-1185">Reference proteome</keyword>
<dbReference type="RefSeq" id="XP_003669727.1">
    <property type="nucleotide sequence ID" value="XM_003669679.1"/>
</dbReference>
<dbReference type="Proteomes" id="UP000000689">
    <property type="component" value="Chromosome 4"/>
</dbReference>
<gene>
    <name evidence="1" type="primary">NDAI0D01700</name>
    <name evidence="1" type="ordered locus">NDAI_0D01700</name>
</gene>
<dbReference type="GeneID" id="11494988"/>
<dbReference type="AlphaFoldDB" id="G0W9M3"/>
<evidence type="ECO:0000313" key="1">
    <source>
        <dbReference type="EMBL" id="CCD24484.1"/>
    </source>
</evidence>
<proteinExistence type="predicted"/>
<dbReference type="OMA" id="ADWNIYT"/>
<evidence type="ECO:0000313" key="2">
    <source>
        <dbReference type="Proteomes" id="UP000000689"/>
    </source>
</evidence>
<protein>
    <submittedName>
        <fullName evidence="1">Uncharacterized protein</fullName>
    </submittedName>
</protein>
<dbReference type="HOGENOM" id="CLU_042082_0_0_1"/>
<name>G0W9M3_NAUDC</name>
<organism evidence="1 2">
    <name type="scientific">Naumovozyma dairenensis (strain ATCC 10597 / BCRC 20456 / CBS 421 / NBRC 0211 / NRRL Y-12639)</name>
    <name type="common">Saccharomyces dairenensis</name>
    <dbReference type="NCBI Taxonomy" id="1071378"/>
    <lineage>
        <taxon>Eukaryota</taxon>
        <taxon>Fungi</taxon>
        <taxon>Dikarya</taxon>
        <taxon>Ascomycota</taxon>
        <taxon>Saccharomycotina</taxon>
        <taxon>Saccharomycetes</taxon>
        <taxon>Saccharomycetales</taxon>
        <taxon>Saccharomycetaceae</taxon>
        <taxon>Naumovozyma</taxon>
    </lineage>
</organism>
<dbReference type="OrthoDB" id="4138492at2759"/>
<sequence length="578" mass="65030">MGFFSCIKLFATLLIGLLIANWILTSYLLDFKRDISKLALNQQSNTSSVRNENETAIYRNFLAPQGFPLTTGLGLSQGYKIRNGNFGDLWNAIMEVSSNNNNTLQFTNSNETFSLPQINGLVSNILNYQNGIFKSLGNVGIVTSISSLQGFTIMLASMVKTITSINSGIPSLLPSVPRKKIENLDVLVIDSSESLKLLNGSEHWYKLVIVCEDKDNENITPFENVVFWKQLSHNYSNICNFEYIVPEDNSDDKKEFLNVTSQSDKTTNFSQMNLISSVAAFIKNFPMNHELSKDDFLTILLPNEKLQNDSNLLIQMWPKLLAILLHGGSIALIKSKGGFEKNMGIPLKTTLLLTDKDIINQQLSYLSQTEKQSTRLCSLFHKIKSSWAKTLISEGIFTKCGTSPNQQIPRLRCIFLSDSLHSIENISSFKMYSLPKLTYGSYMDSFTTKQLNYMKSIFGARIVIELYCPNLVLGPIMQTNFYEYRVLPESVDNKLVCFGTLSTTLEGKLVETELSTLNINKKQGMLCIRGFTIGKPVEEERKEIARNLSKDFGGNEGWMPLVGVFGLWGQDGCFYIFK</sequence>
<dbReference type="EMBL" id="HE580270">
    <property type="protein sequence ID" value="CCD24484.1"/>
    <property type="molecule type" value="Genomic_DNA"/>
</dbReference>
<dbReference type="eggNOG" id="ENOG502QWA5">
    <property type="taxonomic scope" value="Eukaryota"/>
</dbReference>
<dbReference type="KEGG" id="ndi:NDAI_0D01700"/>
<dbReference type="STRING" id="1071378.G0W9M3"/>
<accession>G0W9M3</accession>